<sequence length="69" mass="7721">MSPGGVGQHVQPQAPRYGHVRDLVQLFGHNLRATDAASQHGFVEERPHDRMRRPVQNPGPFRSDDDGTH</sequence>
<evidence type="ECO:0000256" key="1">
    <source>
        <dbReference type="SAM" id="MobiDB-lite"/>
    </source>
</evidence>
<evidence type="ECO:0000313" key="2">
    <source>
        <dbReference type="EMBL" id="GHJ31001.1"/>
    </source>
</evidence>
<reference evidence="2" key="1">
    <citation type="submission" date="2024-05" db="EMBL/GenBank/DDBJ databases">
        <title>Whole genome shotgun sequence of Streptomyces hygroscopicus NBRC 113678.</title>
        <authorList>
            <person name="Komaki H."/>
            <person name="Tamura T."/>
        </authorList>
    </citation>
    <scope>NUCLEOTIDE SEQUENCE</scope>
    <source>
        <strain evidence="2">N11-34</strain>
    </source>
</reference>
<dbReference type="EMBL" id="BNEK01000005">
    <property type="protein sequence ID" value="GHJ31001.1"/>
    <property type="molecule type" value="Genomic_DNA"/>
</dbReference>
<gene>
    <name evidence="2" type="ORF">TPA0910_54340</name>
</gene>
<accession>A0ABQ3U5X4</accession>
<feature type="region of interest" description="Disordered" evidence="1">
    <location>
        <begin position="32"/>
        <end position="69"/>
    </location>
</feature>
<organism evidence="2 3">
    <name type="scientific">Streptomyces hygroscopicus</name>
    <dbReference type="NCBI Taxonomy" id="1912"/>
    <lineage>
        <taxon>Bacteria</taxon>
        <taxon>Bacillati</taxon>
        <taxon>Actinomycetota</taxon>
        <taxon>Actinomycetes</taxon>
        <taxon>Kitasatosporales</taxon>
        <taxon>Streptomycetaceae</taxon>
        <taxon>Streptomyces</taxon>
        <taxon>Streptomyces violaceusniger group</taxon>
    </lineage>
</organism>
<proteinExistence type="predicted"/>
<comment type="caution">
    <text evidence="2">The sequence shown here is derived from an EMBL/GenBank/DDBJ whole genome shotgun (WGS) entry which is preliminary data.</text>
</comment>
<evidence type="ECO:0000313" key="3">
    <source>
        <dbReference type="Proteomes" id="UP001054854"/>
    </source>
</evidence>
<protein>
    <submittedName>
        <fullName evidence="2">Uncharacterized protein</fullName>
    </submittedName>
</protein>
<dbReference type="Proteomes" id="UP001054854">
    <property type="component" value="Unassembled WGS sequence"/>
</dbReference>
<name>A0ABQ3U5X4_STRHY</name>
<keyword evidence="3" id="KW-1185">Reference proteome</keyword>